<dbReference type="Proteomes" id="UP000887013">
    <property type="component" value="Unassembled WGS sequence"/>
</dbReference>
<evidence type="ECO:0000313" key="1">
    <source>
        <dbReference type="EMBL" id="GFS39847.1"/>
    </source>
</evidence>
<proteinExistence type="predicted"/>
<comment type="caution">
    <text evidence="1">The sequence shown here is derived from an EMBL/GenBank/DDBJ whole genome shotgun (WGS) entry which is preliminary data.</text>
</comment>
<dbReference type="AlphaFoldDB" id="A0A8X6ICR5"/>
<dbReference type="EMBL" id="BMAW01089438">
    <property type="protein sequence ID" value="GFS39847.1"/>
    <property type="molecule type" value="Genomic_DNA"/>
</dbReference>
<evidence type="ECO:0000313" key="2">
    <source>
        <dbReference type="Proteomes" id="UP000887013"/>
    </source>
</evidence>
<sequence length="97" mass="11168">MCWNYILKRRLQSDCTAVTSAKNLEVNRFAGQRQPLPCPLSRHLELREDWFAGSRPPFPVSAPKEQFNAVGKKQRIKSWQMLCQKSPALRTIGNVQI</sequence>
<protein>
    <submittedName>
        <fullName evidence="1">Uncharacterized protein</fullName>
    </submittedName>
</protein>
<keyword evidence="2" id="KW-1185">Reference proteome</keyword>
<name>A0A8X6ICR5_NEPPI</name>
<organism evidence="1 2">
    <name type="scientific">Nephila pilipes</name>
    <name type="common">Giant wood spider</name>
    <name type="synonym">Nephila maculata</name>
    <dbReference type="NCBI Taxonomy" id="299642"/>
    <lineage>
        <taxon>Eukaryota</taxon>
        <taxon>Metazoa</taxon>
        <taxon>Ecdysozoa</taxon>
        <taxon>Arthropoda</taxon>
        <taxon>Chelicerata</taxon>
        <taxon>Arachnida</taxon>
        <taxon>Araneae</taxon>
        <taxon>Araneomorphae</taxon>
        <taxon>Entelegynae</taxon>
        <taxon>Araneoidea</taxon>
        <taxon>Nephilidae</taxon>
        <taxon>Nephila</taxon>
    </lineage>
</organism>
<accession>A0A8X6ICR5</accession>
<reference evidence="1" key="1">
    <citation type="submission" date="2020-08" db="EMBL/GenBank/DDBJ databases">
        <title>Multicomponent nature underlies the extraordinary mechanical properties of spider dragline silk.</title>
        <authorList>
            <person name="Kono N."/>
            <person name="Nakamura H."/>
            <person name="Mori M."/>
            <person name="Yoshida Y."/>
            <person name="Ohtoshi R."/>
            <person name="Malay A.D."/>
            <person name="Moran D.A.P."/>
            <person name="Tomita M."/>
            <person name="Numata K."/>
            <person name="Arakawa K."/>
        </authorList>
    </citation>
    <scope>NUCLEOTIDE SEQUENCE</scope>
</reference>
<gene>
    <name evidence="1" type="ORF">NPIL_115121</name>
</gene>